<evidence type="ECO:0000256" key="3">
    <source>
        <dbReference type="ARBA" id="ARBA00022801"/>
    </source>
</evidence>
<comment type="similarity">
    <text evidence="1">Belongs to the peptidase C48 family.</text>
</comment>
<evidence type="ECO:0000256" key="1">
    <source>
        <dbReference type="ARBA" id="ARBA00005234"/>
    </source>
</evidence>
<evidence type="ECO:0000313" key="8">
    <source>
        <dbReference type="EMBL" id="CAE1232962.1"/>
    </source>
</evidence>
<dbReference type="GO" id="GO:0005634">
    <property type="term" value="C:nucleus"/>
    <property type="evidence" value="ECO:0007669"/>
    <property type="project" value="TreeGrafter"/>
</dbReference>
<dbReference type="Pfam" id="PF02902">
    <property type="entry name" value="Peptidase_C48"/>
    <property type="match status" value="1"/>
</dbReference>
<accession>A0A812BJI0</accession>
<name>A0A812BJI0_ACAPH</name>
<reference evidence="8" key="1">
    <citation type="submission" date="2021-01" db="EMBL/GenBank/DDBJ databases">
        <authorList>
            <person name="Li R."/>
            <person name="Bekaert M."/>
        </authorList>
    </citation>
    <scope>NUCLEOTIDE SEQUENCE</scope>
    <source>
        <strain evidence="8">Farmed</strain>
    </source>
</reference>
<feature type="compositionally biased region" description="Polar residues" evidence="6">
    <location>
        <begin position="290"/>
        <end position="300"/>
    </location>
</feature>
<proteinExistence type="inferred from homology"/>
<dbReference type="GO" id="GO:0080090">
    <property type="term" value="P:regulation of primary metabolic process"/>
    <property type="evidence" value="ECO:0007669"/>
    <property type="project" value="UniProtKB-ARBA"/>
</dbReference>
<dbReference type="GO" id="GO:0016929">
    <property type="term" value="F:deSUMOylase activity"/>
    <property type="evidence" value="ECO:0007669"/>
    <property type="project" value="TreeGrafter"/>
</dbReference>
<organism evidence="8 9">
    <name type="scientific">Acanthosepion pharaonis</name>
    <name type="common">Pharaoh cuttlefish</name>
    <name type="synonym">Sepia pharaonis</name>
    <dbReference type="NCBI Taxonomy" id="158019"/>
    <lineage>
        <taxon>Eukaryota</taxon>
        <taxon>Metazoa</taxon>
        <taxon>Spiralia</taxon>
        <taxon>Lophotrochozoa</taxon>
        <taxon>Mollusca</taxon>
        <taxon>Cephalopoda</taxon>
        <taxon>Coleoidea</taxon>
        <taxon>Decapodiformes</taxon>
        <taxon>Sepiida</taxon>
        <taxon>Sepiina</taxon>
        <taxon>Sepiidae</taxon>
        <taxon>Acanthosepion</taxon>
    </lineage>
</organism>
<evidence type="ECO:0000256" key="5">
    <source>
        <dbReference type="SAM" id="Coils"/>
    </source>
</evidence>
<dbReference type="PANTHER" id="PTHR12606:SF141">
    <property type="entry name" value="GH15225P-RELATED"/>
    <property type="match status" value="1"/>
</dbReference>
<keyword evidence="5" id="KW-0175">Coiled coil</keyword>
<dbReference type="GO" id="GO:0060255">
    <property type="term" value="P:regulation of macromolecule metabolic process"/>
    <property type="evidence" value="ECO:0007669"/>
    <property type="project" value="UniProtKB-ARBA"/>
</dbReference>
<dbReference type="GO" id="GO:0016926">
    <property type="term" value="P:protein desumoylation"/>
    <property type="evidence" value="ECO:0007669"/>
    <property type="project" value="TreeGrafter"/>
</dbReference>
<evidence type="ECO:0000256" key="4">
    <source>
        <dbReference type="ARBA" id="ARBA00022807"/>
    </source>
</evidence>
<dbReference type="SUPFAM" id="SSF54001">
    <property type="entry name" value="Cysteine proteinases"/>
    <property type="match status" value="1"/>
</dbReference>
<dbReference type="EC" id="3.4.22.68" evidence="8"/>
<dbReference type="FunFam" id="3.40.395.10:FF:000001">
    <property type="entry name" value="Sentrin-specific protease 1"/>
    <property type="match status" value="1"/>
</dbReference>
<dbReference type="EMBL" id="CAHIKZ030000679">
    <property type="protein sequence ID" value="CAE1232962.1"/>
    <property type="molecule type" value="Genomic_DNA"/>
</dbReference>
<dbReference type="PANTHER" id="PTHR12606">
    <property type="entry name" value="SENTRIN/SUMO-SPECIFIC PROTEASE"/>
    <property type="match status" value="1"/>
</dbReference>
<keyword evidence="9" id="KW-1185">Reference proteome</keyword>
<gene>
    <name evidence="8" type="ORF">SPHA_18793</name>
</gene>
<protein>
    <submittedName>
        <fullName evidence="8">SENP1</fullName>
        <ecNumber evidence="8">3.4.22.68</ecNumber>
    </submittedName>
</protein>
<dbReference type="OrthoDB" id="1939479at2759"/>
<evidence type="ECO:0000313" key="9">
    <source>
        <dbReference type="Proteomes" id="UP000597762"/>
    </source>
</evidence>
<keyword evidence="2" id="KW-0645">Protease</keyword>
<feature type="coiled-coil region" evidence="5">
    <location>
        <begin position="594"/>
        <end position="636"/>
    </location>
</feature>
<dbReference type="InterPro" id="IPR038765">
    <property type="entry name" value="Papain-like_cys_pep_sf"/>
</dbReference>
<keyword evidence="4" id="KW-0788">Thiol protease</keyword>
<dbReference type="AlphaFoldDB" id="A0A812BJI0"/>
<sequence>MLNSLSEKLVSYVSPSSNGGRADIDSVVEEVQSSVDYDNGGKHKRCEPIDVDASSPCVKRRRIEEGFVQKVTNSVAKMAEWLVHGTNYLFGRLDEPHLNLKEIVEEDEENGQRLDEMVDELEDAEDDYRFLNLPNSKLSSTHKSQHQENEYLHRPSIHDRSRLFDQENKQINGNATAIHFLYSSKSQNVPKSQLSIHNGGGSKYMLSPRVRVNCSNMKTVGLSGNKLYSIPCQPKVRNDVCNVVQKPHMHTAAQCVRLEEKERYRRLIQQFSRGNLTKQLAVKSEEKDFTSVTSKTSRSSPIGDEDAQSEELKMPRPTMKVRDLLMAKSITPPTLCFFCLYPACPLSVIFFFNFSLPSLSYFLPPSVSSLPPHYFASPVPTPLFSSPHPVSLFCLPTPVSLFCLPPPRVTLLSPPPRVTLFLPPRVTLLSPPVSSFVSPRVTLFVSPPRVTLCLPPCPLLSPPPPCHSFVSPHPRVLFCLPTPCHSFVSPTPVSLFCLPTPCHSFVSPTPVSLFFLPPTPVSLFCLPPPVSLFCLIIMPPMTFTFFLLGQSETEKSSENTNSKSSPKPCVRLKNNPYLAEDWVTQFVKKYSASTREQKRKIEEEQLKIKIFEEKRKSQEEKLNEEIQLRLQLSEKEPPILEEKEIESEEPPLLPEITSEMKSEIESALKPRPSDEVLVEGFRIQIKRQDMSTLSGLNWLNDEVINFYLSMLMKRSSKGKRPKVHSFNTFFYPKLQSSGYDGVRRWTRKVDIFAVKYLLIPVHLGMHWCLAVVNFTDKTICYYDSMGGKNLQCLDTIKKYLCEESLDKRKMPFNLAGWTTKLARDIPHQMNGSDCGMFACKYADYITREIPISFTQADMPQFRQLMVYEILKKKLLSPFFFLLPPPCDNSFKIESFLLLQPQMPFPIFPFAIWGPFLSCRRARQYSLVFSPFSYST</sequence>
<evidence type="ECO:0000256" key="2">
    <source>
        <dbReference type="ARBA" id="ARBA00022670"/>
    </source>
</evidence>
<dbReference type="Proteomes" id="UP000597762">
    <property type="component" value="Unassembled WGS sequence"/>
</dbReference>
<dbReference type="Gene3D" id="3.40.395.10">
    <property type="entry name" value="Adenoviral Proteinase, Chain A"/>
    <property type="match status" value="1"/>
</dbReference>
<dbReference type="GO" id="GO:0006508">
    <property type="term" value="P:proteolysis"/>
    <property type="evidence" value="ECO:0007669"/>
    <property type="project" value="UniProtKB-KW"/>
</dbReference>
<keyword evidence="3 8" id="KW-0378">Hydrolase</keyword>
<feature type="domain" description="Ubiquitin-like protease family profile" evidence="7">
    <location>
        <begin position="683"/>
        <end position="845"/>
    </location>
</feature>
<dbReference type="InterPro" id="IPR003653">
    <property type="entry name" value="Peptidase_C48_C"/>
</dbReference>
<comment type="caution">
    <text evidence="8">The sequence shown here is derived from an EMBL/GenBank/DDBJ whole genome shotgun (WGS) entry which is preliminary data.</text>
</comment>
<evidence type="ECO:0000259" key="7">
    <source>
        <dbReference type="PROSITE" id="PS50600"/>
    </source>
</evidence>
<feature type="region of interest" description="Disordered" evidence="6">
    <location>
        <begin position="287"/>
        <end position="312"/>
    </location>
</feature>
<evidence type="ECO:0000256" key="6">
    <source>
        <dbReference type="SAM" id="MobiDB-lite"/>
    </source>
</evidence>
<dbReference type="PROSITE" id="PS50600">
    <property type="entry name" value="ULP_PROTEASE"/>
    <property type="match status" value="1"/>
</dbReference>